<dbReference type="NCBIfam" id="TIGR00035">
    <property type="entry name" value="asp_race"/>
    <property type="match status" value="1"/>
</dbReference>
<evidence type="ECO:0000313" key="3">
    <source>
        <dbReference type="EMBL" id="ACB26262.1"/>
    </source>
</evidence>
<organism evidence="3 4">
    <name type="scientific">Methylobacterium radiotolerans (strain ATCC 27329 / DSM 1819 / JCM 2831 / NBRC 15690 / NCIMB 10815 / 0-1)</name>
    <dbReference type="NCBI Taxonomy" id="426355"/>
    <lineage>
        <taxon>Bacteria</taxon>
        <taxon>Pseudomonadati</taxon>
        <taxon>Pseudomonadota</taxon>
        <taxon>Alphaproteobacteria</taxon>
        <taxon>Hyphomicrobiales</taxon>
        <taxon>Methylobacteriaceae</taxon>
        <taxon>Methylobacterium</taxon>
    </lineage>
</organism>
<dbReference type="PANTHER" id="PTHR21198:SF7">
    <property type="entry name" value="ASPARTATE-GLUTAMATE RACEMASE FAMILY"/>
    <property type="match status" value="1"/>
</dbReference>
<protein>
    <submittedName>
        <fullName evidence="3">Aspartate racemase</fullName>
    </submittedName>
</protein>
<sequence>MLGVLGGMGPMATVDFLAKLVRATPAGRDQDHIPTLVCSAVDIPDRADAILGAGPDPLPAMRAALARLEAGGATRIAIPCNTAHHWHAALQAGTALPILHIVDAVAETLARTETETGIAAGTGGRVGLLATDGTLRTGLYRERLARRGLTCLGPDPEGQAAVAAAIRLVKAHRVAEARPLLEAQVRALAEAGCDRVVMACTEIPIALAGSDPSGRLVDATEALARACVAACRPDQRPACGAQTAALPRAA</sequence>
<dbReference type="Proteomes" id="UP000006589">
    <property type="component" value="Chromosome"/>
</dbReference>
<dbReference type="Pfam" id="PF01177">
    <property type="entry name" value="Asp_Glu_race"/>
    <property type="match status" value="1"/>
</dbReference>
<dbReference type="EMBL" id="CP001001">
    <property type="protein sequence ID" value="ACB26262.1"/>
    <property type="molecule type" value="Genomic_DNA"/>
</dbReference>
<proteinExistence type="inferred from homology"/>
<accession>B1M3C2</accession>
<dbReference type="STRING" id="426355.Mrad2831_4295"/>
<dbReference type="GeneID" id="6140354"/>
<dbReference type="PATRIC" id="fig|426355.14.peg.4372"/>
<dbReference type="HOGENOM" id="CLU_055360_2_1_5"/>
<keyword evidence="2" id="KW-0413">Isomerase</keyword>
<dbReference type="SUPFAM" id="SSF53681">
    <property type="entry name" value="Aspartate/glutamate racemase"/>
    <property type="match status" value="2"/>
</dbReference>
<gene>
    <name evidence="3" type="ordered locus">Mrad2831_4295</name>
</gene>
<dbReference type="KEGG" id="mrd:Mrad2831_4295"/>
<dbReference type="OrthoDB" id="9803739at2"/>
<dbReference type="PANTHER" id="PTHR21198">
    <property type="entry name" value="GLUTAMATE RACEMASE"/>
    <property type="match status" value="1"/>
</dbReference>
<evidence type="ECO:0000256" key="1">
    <source>
        <dbReference type="ARBA" id="ARBA00007847"/>
    </source>
</evidence>
<dbReference type="AlphaFoldDB" id="B1M3C2"/>
<dbReference type="InterPro" id="IPR015942">
    <property type="entry name" value="Asp/Glu/hydantoin_racemase"/>
</dbReference>
<dbReference type="GO" id="GO:0047661">
    <property type="term" value="F:amino-acid racemase activity"/>
    <property type="evidence" value="ECO:0007669"/>
    <property type="project" value="InterPro"/>
</dbReference>
<dbReference type="eggNOG" id="COG1794">
    <property type="taxonomic scope" value="Bacteria"/>
</dbReference>
<name>B1M3C2_METRJ</name>
<dbReference type="RefSeq" id="WP_012321216.1">
    <property type="nucleotide sequence ID" value="NC_010505.1"/>
</dbReference>
<comment type="similarity">
    <text evidence="1">Belongs to the aspartate/glutamate racemases family.</text>
</comment>
<reference evidence="3 4" key="1">
    <citation type="submission" date="2008-03" db="EMBL/GenBank/DDBJ databases">
        <title>Complete sequence of chromosome of Methylobacterium radiotolerans JCM 2831.</title>
        <authorList>
            <consortium name="US DOE Joint Genome Institute"/>
            <person name="Copeland A."/>
            <person name="Lucas S."/>
            <person name="Lapidus A."/>
            <person name="Glavina del Rio T."/>
            <person name="Dalin E."/>
            <person name="Tice H."/>
            <person name="Bruce D."/>
            <person name="Goodwin L."/>
            <person name="Pitluck S."/>
            <person name="Kiss H."/>
            <person name="Brettin T."/>
            <person name="Detter J.C."/>
            <person name="Han C."/>
            <person name="Kuske C.R."/>
            <person name="Schmutz J."/>
            <person name="Larimer F."/>
            <person name="Land M."/>
            <person name="Hauser L."/>
            <person name="Kyrpides N."/>
            <person name="Mikhailova N."/>
            <person name="Marx C.J."/>
            <person name="Richardson P."/>
        </authorList>
    </citation>
    <scope>NUCLEOTIDE SEQUENCE [LARGE SCALE GENOMIC DNA]</scope>
    <source>
        <strain evidence="4">ATCC 27329 / DSM 1819 / JCM 2831 / NBRC 15690 / NCIMB 10815 / 0-1</strain>
    </source>
</reference>
<evidence type="ECO:0000313" key="4">
    <source>
        <dbReference type="Proteomes" id="UP000006589"/>
    </source>
</evidence>
<dbReference type="InterPro" id="IPR004380">
    <property type="entry name" value="Asp_race"/>
</dbReference>
<dbReference type="InterPro" id="IPR001920">
    <property type="entry name" value="Asp/Glu_race"/>
</dbReference>
<evidence type="ECO:0000256" key="2">
    <source>
        <dbReference type="ARBA" id="ARBA00023235"/>
    </source>
</evidence>
<dbReference type="Gene3D" id="3.40.50.1860">
    <property type="match status" value="2"/>
</dbReference>